<comment type="caution">
    <text evidence="1">The sequence shown here is derived from an EMBL/GenBank/DDBJ whole genome shotgun (WGS) entry which is preliminary data.</text>
</comment>
<organism evidence="1 2">
    <name type="scientific">Candidatus Staskawiczbacteria bacterium RIFCSPHIGHO2_01_FULL_41_41</name>
    <dbReference type="NCBI Taxonomy" id="1802203"/>
    <lineage>
        <taxon>Bacteria</taxon>
        <taxon>Candidatus Staskawicziibacteriota</taxon>
    </lineage>
</organism>
<reference evidence="1 2" key="1">
    <citation type="journal article" date="2016" name="Nat. Commun.">
        <title>Thousands of microbial genomes shed light on interconnected biogeochemical processes in an aquifer system.</title>
        <authorList>
            <person name="Anantharaman K."/>
            <person name="Brown C.T."/>
            <person name="Hug L.A."/>
            <person name="Sharon I."/>
            <person name="Castelle C.J."/>
            <person name="Probst A.J."/>
            <person name="Thomas B.C."/>
            <person name="Singh A."/>
            <person name="Wilkins M.J."/>
            <person name="Karaoz U."/>
            <person name="Brodie E.L."/>
            <person name="Williams K.H."/>
            <person name="Hubbard S.S."/>
            <person name="Banfield J.F."/>
        </authorList>
    </citation>
    <scope>NUCLEOTIDE SEQUENCE [LARGE SCALE GENOMIC DNA]</scope>
</reference>
<accession>A0A1G2HX55</accession>
<sequence>MPKKMPDDLYECYLLYMKESKASILETITTGERNRQHFAERYKPMSREKFEIALKEMKPEQRAEFELRMRTPYREQIEEGMRETRKALEEFERDPEVRKRVAKEAEAVLAKAKARGSKKK</sequence>
<dbReference type="EMBL" id="MHOP01000005">
    <property type="protein sequence ID" value="OGZ66418.1"/>
    <property type="molecule type" value="Genomic_DNA"/>
</dbReference>
<protein>
    <submittedName>
        <fullName evidence="1">Uncharacterized protein</fullName>
    </submittedName>
</protein>
<dbReference type="Proteomes" id="UP000178774">
    <property type="component" value="Unassembled WGS sequence"/>
</dbReference>
<gene>
    <name evidence="1" type="ORF">A2822_01540</name>
</gene>
<name>A0A1G2HX55_9BACT</name>
<dbReference type="AlphaFoldDB" id="A0A1G2HX55"/>
<evidence type="ECO:0000313" key="1">
    <source>
        <dbReference type="EMBL" id="OGZ66418.1"/>
    </source>
</evidence>
<evidence type="ECO:0000313" key="2">
    <source>
        <dbReference type="Proteomes" id="UP000178774"/>
    </source>
</evidence>
<proteinExistence type="predicted"/>